<reference evidence="8" key="1">
    <citation type="journal article" date="2020" name="Stud. Mycol.">
        <title>101 Dothideomycetes genomes: a test case for predicting lifestyles and emergence of pathogens.</title>
        <authorList>
            <person name="Haridas S."/>
            <person name="Albert R."/>
            <person name="Binder M."/>
            <person name="Bloem J."/>
            <person name="Labutti K."/>
            <person name="Salamov A."/>
            <person name="Andreopoulos B."/>
            <person name="Baker S."/>
            <person name="Barry K."/>
            <person name="Bills G."/>
            <person name="Bluhm B."/>
            <person name="Cannon C."/>
            <person name="Castanera R."/>
            <person name="Culley D."/>
            <person name="Daum C."/>
            <person name="Ezra D."/>
            <person name="Gonzalez J."/>
            <person name="Henrissat B."/>
            <person name="Kuo A."/>
            <person name="Liang C."/>
            <person name="Lipzen A."/>
            <person name="Lutzoni F."/>
            <person name="Magnuson J."/>
            <person name="Mondo S."/>
            <person name="Nolan M."/>
            <person name="Ohm R."/>
            <person name="Pangilinan J."/>
            <person name="Park H.-J."/>
            <person name="Ramirez L."/>
            <person name="Alfaro M."/>
            <person name="Sun H."/>
            <person name="Tritt A."/>
            <person name="Yoshinaga Y."/>
            <person name="Zwiers L.-H."/>
            <person name="Turgeon B."/>
            <person name="Goodwin S."/>
            <person name="Spatafora J."/>
            <person name="Crous P."/>
            <person name="Grigoriev I."/>
        </authorList>
    </citation>
    <scope>NUCLEOTIDE SEQUENCE</scope>
    <source>
        <strain evidence="8">CBS 262.69</strain>
    </source>
</reference>
<dbReference type="GO" id="GO:0005730">
    <property type="term" value="C:nucleolus"/>
    <property type="evidence" value="ECO:0007669"/>
    <property type="project" value="TreeGrafter"/>
</dbReference>
<evidence type="ECO:0000256" key="5">
    <source>
        <dbReference type="PROSITE-ProRule" id="PRU00176"/>
    </source>
</evidence>
<name>A0A6G1I5A9_9PEZI</name>
<dbReference type="Pfam" id="PF00076">
    <property type="entry name" value="RRM_1"/>
    <property type="match status" value="3"/>
</dbReference>
<dbReference type="InterPro" id="IPR035979">
    <property type="entry name" value="RBD_domain_sf"/>
</dbReference>
<evidence type="ECO:0000256" key="1">
    <source>
        <dbReference type="ARBA" id="ARBA00004123"/>
    </source>
</evidence>
<keyword evidence="3 5" id="KW-0694">RNA-binding</keyword>
<evidence type="ECO:0000256" key="6">
    <source>
        <dbReference type="SAM" id="MobiDB-lite"/>
    </source>
</evidence>
<dbReference type="SUPFAM" id="SSF54928">
    <property type="entry name" value="RNA-binding domain, RBD"/>
    <property type="match status" value="3"/>
</dbReference>
<dbReference type="CDD" id="cd12676">
    <property type="entry name" value="RRM3_Nop4p"/>
    <property type="match status" value="1"/>
</dbReference>
<dbReference type="OrthoDB" id="267048at2759"/>
<evidence type="ECO:0000313" key="9">
    <source>
        <dbReference type="Proteomes" id="UP000799640"/>
    </source>
</evidence>
<accession>A0A6G1I5A9</accession>
<feature type="region of interest" description="Disordered" evidence="6">
    <location>
        <begin position="643"/>
        <end position="772"/>
    </location>
</feature>
<feature type="compositionally biased region" description="Acidic residues" evidence="6">
    <location>
        <begin position="261"/>
        <end position="305"/>
    </location>
</feature>
<feature type="region of interest" description="Disordered" evidence="6">
    <location>
        <begin position="1"/>
        <end position="52"/>
    </location>
</feature>
<dbReference type="SMART" id="SM00360">
    <property type="entry name" value="RRM"/>
    <property type="match status" value="4"/>
</dbReference>
<dbReference type="InterPro" id="IPR034809">
    <property type="entry name" value="Nop4_RRM4"/>
</dbReference>
<feature type="compositionally biased region" description="Basic and acidic residues" evidence="6">
    <location>
        <begin position="691"/>
        <end position="702"/>
    </location>
</feature>
<feature type="compositionally biased region" description="Basic and acidic residues" evidence="6">
    <location>
        <begin position="117"/>
        <end position="132"/>
    </location>
</feature>
<evidence type="ECO:0000313" key="8">
    <source>
        <dbReference type="EMBL" id="KAF2403237.1"/>
    </source>
</evidence>
<dbReference type="CDD" id="cd12677">
    <property type="entry name" value="RRM4_Nop4p"/>
    <property type="match status" value="1"/>
</dbReference>
<comment type="subcellular location">
    <subcellularLocation>
        <location evidence="1">Nucleus</location>
    </subcellularLocation>
</comment>
<organism evidence="8 9">
    <name type="scientific">Trichodelitschia bisporula</name>
    <dbReference type="NCBI Taxonomy" id="703511"/>
    <lineage>
        <taxon>Eukaryota</taxon>
        <taxon>Fungi</taxon>
        <taxon>Dikarya</taxon>
        <taxon>Ascomycota</taxon>
        <taxon>Pezizomycotina</taxon>
        <taxon>Dothideomycetes</taxon>
        <taxon>Dothideomycetes incertae sedis</taxon>
        <taxon>Phaeotrichales</taxon>
        <taxon>Phaeotrichaceae</taxon>
        <taxon>Trichodelitschia</taxon>
    </lineage>
</organism>
<dbReference type="Gene3D" id="3.30.70.330">
    <property type="match status" value="4"/>
</dbReference>
<dbReference type="GO" id="GO:0003729">
    <property type="term" value="F:mRNA binding"/>
    <property type="evidence" value="ECO:0007669"/>
    <property type="project" value="TreeGrafter"/>
</dbReference>
<dbReference type="InterPro" id="IPR034808">
    <property type="entry name" value="Nop4p_RRM3"/>
</dbReference>
<feature type="domain" description="RRM" evidence="7">
    <location>
        <begin position="144"/>
        <end position="222"/>
    </location>
</feature>
<keyword evidence="4" id="KW-0539">Nucleus</keyword>
<feature type="compositionally biased region" description="Gly residues" evidence="6">
    <location>
        <begin position="728"/>
        <end position="744"/>
    </location>
</feature>
<feature type="compositionally biased region" description="Low complexity" evidence="6">
    <location>
        <begin position="714"/>
        <end position="727"/>
    </location>
</feature>
<feature type="compositionally biased region" description="Basic and acidic residues" evidence="6">
    <location>
        <begin position="226"/>
        <end position="243"/>
    </location>
</feature>
<feature type="domain" description="RRM" evidence="7">
    <location>
        <begin position="316"/>
        <end position="419"/>
    </location>
</feature>
<keyword evidence="9" id="KW-1185">Reference proteome</keyword>
<feature type="region of interest" description="Disordered" evidence="6">
    <location>
        <begin position="117"/>
        <end position="145"/>
    </location>
</feature>
<dbReference type="InterPro" id="IPR012677">
    <property type="entry name" value="Nucleotide-bd_a/b_plait_sf"/>
</dbReference>
<dbReference type="PANTHER" id="PTHR48039">
    <property type="entry name" value="RNA-BINDING MOTIF PROTEIN 14B"/>
    <property type="match status" value="1"/>
</dbReference>
<proteinExistence type="predicted"/>
<dbReference type="EMBL" id="ML996690">
    <property type="protein sequence ID" value="KAF2403237.1"/>
    <property type="molecule type" value="Genomic_DNA"/>
</dbReference>
<dbReference type="InterPro" id="IPR051945">
    <property type="entry name" value="RRM_MRD1_RNA_proc_ribogen"/>
</dbReference>
<dbReference type="InterPro" id="IPR000504">
    <property type="entry name" value="RRM_dom"/>
</dbReference>
<feature type="domain" description="RRM" evidence="7">
    <location>
        <begin position="39"/>
        <end position="117"/>
    </location>
</feature>
<dbReference type="AlphaFoldDB" id="A0A6G1I5A9"/>
<keyword evidence="2" id="KW-0677">Repeat</keyword>
<gene>
    <name evidence="8" type="ORF">EJ06DRAFT_528183</name>
</gene>
<evidence type="ECO:0000256" key="4">
    <source>
        <dbReference type="ARBA" id="ARBA00023242"/>
    </source>
</evidence>
<dbReference type="PROSITE" id="PS50102">
    <property type="entry name" value="RRM"/>
    <property type="match status" value="4"/>
</dbReference>
<protein>
    <submittedName>
        <fullName evidence="8">RNA-binding domain-containing protein</fullName>
    </submittedName>
</protein>
<feature type="domain" description="RRM" evidence="7">
    <location>
        <begin position="492"/>
        <end position="620"/>
    </location>
</feature>
<feature type="compositionally biased region" description="Basic and acidic residues" evidence="6">
    <location>
        <begin position="645"/>
        <end position="657"/>
    </location>
</feature>
<evidence type="ECO:0000256" key="2">
    <source>
        <dbReference type="ARBA" id="ARBA00022737"/>
    </source>
</evidence>
<dbReference type="PANTHER" id="PTHR48039:SF5">
    <property type="entry name" value="RNA-BINDING PROTEIN 28"/>
    <property type="match status" value="1"/>
</dbReference>
<sequence>MSPKSKRPRLSGGPSQAEPASVDSTDGASAKPVKAQSRRSLFVRSLPPSTTTDDLTELFSGSYPIKHAVAVTDGQTKKCKGYGFVTFADAEDAERAQTEFDGFAFKGQKIKVEVAEPRHRGEDAPAESERIAKRPGNQEHQPPPKLIVRNLPWSINTPDKLTKLFLSYGKVKHAVVPKKASGLMMGFGIVVIRGKKNAEMALQGVNGREVDGRTLAVDWAVDKETWQKTNGEKDDKEESMMHDNEEEEDESDGGAMLSEHDAEDAEDEDAEDDEDVDEDEDEEDEDDDDEHDEDDENEDEDEDEEKPPPRPQTTDSTIFIRNLPFTCGDEELQEHFEEFGGVRYARVVMDHATGMSRGTGFVCFYKKEDADACLKDAPQSQAPTHTHTKGPSLLQDEFADPSGRYTMDGRVLQLARAVDKSQAVRLTEEGTQRRTVRDGDKRRLYLLHEGTIASNTPLYQLLSPSEIAMREASLKQRKGLIEKNPSLHLSLTRLAIRNIPRTVTSKDLKALARQAIVGFAKDVKAGKRQPLSKEELARGGEEMAAIERDRRAKGKGVVKQAKIVFESTDGSKIAEGEGAGRSRGYGFVEYHTHRSALMGLRWLNGHAIDYKALETSKKPAPEDLKDRKKRLIVEFAIENAQVVQRRKERERKEHDNPRPAGGRGPGVRPGFKDTSRHRKRKRDADGEDPETVAKPDAVERGAKRSRPMGKGNRAKGQAAAGKPAGDGKSVGAGKAGSTSGGGGTAPKAKNQEGRPNGHFRRAKAHQQGKGKK</sequence>
<dbReference type="Proteomes" id="UP000799640">
    <property type="component" value="Unassembled WGS sequence"/>
</dbReference>
<evidence type="ECO:0000259" key="7">
    <source>
        <dbReference type="PROSITE" id="PS50102"/>
    </source>
</evidence>
<dbReference type="FunFam" id="3.30.70.330:FF:000406">
    <property type="entry name" value="Related to Nucleolar protein NOP4"/>
    <property type="match status" value="1"/>
</dbReference>
<evidence type="ECO:0000256" key="3">
    <source>
        <dbReference type="ARBA" id="ARBA00022884"/>
    </source>
</evidence>
<feature type="region of interest" description="Disordered" evidence="6">
    <location>
        <begin position="226"/>
        <end position="319"/>
    </location>
</feature>
<feature type="compositionally biased region" description="Basic residues" evidence="6">
    <location>
        <begin position="757"/>
        <end position="772"/>
    </location>
</feature>